<proteinExistence type="predicted"/>
<evidence type="ECO:0008006" key="3">
    <source>
        <dbReference type="Google" id="ProtNLM"/>
    </source>
</evidence>
<protein>
    <recommendedName>
        <fullName evidence="3">Transposase</fullName>
    </recommendedName>
</protein>
<keyword evidence="2" id="KW-1185">Reference proteome</keyword>
<dbReference type="PANTHER" id="PTHR46068:SF1">
    <property type="entry name" value="TRANSPOSASE IS30-LIKE HTH DOMAIN-CONTAINING PROTEIN"/>
    <property type="match status" value="1"/>
</dbReference>
<dbReference type="AlphaFoldDB" id="A0A016TEZ7"/>
<dbReference type="InterPro" id="IPR036397">
    <property type="entry name" value="RNaseH_sf"/>
</dbReference>
<dbReference type="OrthoDB" id="10048574at2759"/>
<dbReference type="STRING" id="53326.A0A016TEZ7"/>
<accession>A0A016TEZ7</accession>
<sequence>MAKAIGISRESVRTILREAGLRAYEEVKGHLRTEQAKVKRLERCKRLRKRFAAGRRRHILFSDEKWFDVEQAYNHQNAQVWSKGKPPLEERMIVRTQKPKQVMVWAGITYTGKTPLFLVPEEVKVQRPQYRAILENKVLPWARQHFGGKM</sequence>
<organism evidence="1 2">
    <name type="scientific">Ancylostoma ceylanicum</name>
    <dbReference type="NCBI Taxonomy" id="53326"/>
    <lineage>
        <taxon>Eukaryota</taxon>
        <taxon>Metazoa</taxon>
        <taxon>Ecdysozoa</taxon>
        <taxon>Nematoda</taxon>
        <taxon>Chromadorea</taxon>
        <taxon>Rhabditida</taxon>
        <taxon>Rhabditina</taxon>
        <taxon>Rhabditomorpha</taxon>
        <taxon>Strongyloidea</taxon>
        <taxon>Ancylostomatidae</taxon>
        <taxon>Ancylostomatinae</taxon>
        <taxon>Ancylostoma</taxon>
    </lineage>
</organism>
<dbReference type="PANTHER" id="PTHR46068">
    <property type="entry name" value="PROTEIN CBG27172"/>
    <property type="match status" value="1"/>
</dbReference>
<reference evidence="2" key="1">
    <citation type="journal article" date="2015" name="Nat. Genet.">
        <title>The genome and transcriptome of the zoonotic hookworm Ancylostoma ceylanicum identify infection-specific gene families.</title>
        <authorList>
            <person name="Schwarz E.M."/>
            <person name="Hu Y."/>
            <person name="Antoshechkin I."/>
            <person name="Miller M.M."/>
            <person name="Sternberg P.W."/>
            <person name="Aroian R.V."/>
        </authorList>
    </citation>
    <scope>NUCLEOTIDE SEQUENCE</scope>
    <source>
        <strain evidence="2">HY135</strain>
    </source>
</reference>
<dbReference type="EMBL" id="JARK01001445">
    <property type="protein sequence ID" value="EYC01230.1"/>
    <property type="molecule type" value="Genomic_DNA"/>
</dbReference>
<dbReference type="GO" id="GO:0003676">
    <property type="term" value="F:nucleic acid binding"/>
    <property type="evidence" value="ECO:0007669"/>
    <property type="project" value="InterPro"/>
</dbReference>
<name>A0A016TEZ7_9BILA</name>
<evidence type="ECO:0000313" key="1">
    <source>
        <dbReference type="EMBL" id="EYC01230.1"/>
    </source>
</evidence>
<dbReference type="Proteomes" id="UP000024635">
    <property type="component" value="Unassembled WGS sequence"/>
</dbReference>
<comment type="caution">
    <text evidence="1">The sequence shown here is derived from an EMBL/GenBank/DDBJ whole genome shotgun (WGS) entry which is preliminary data.</text>
</comment>
<evidence type="ECO:0000313" key="2">
    <source>
        <dbReference type="Proteomes" id="UP000024635"/>
    </source>
</evidence>
<gene>
    <name evidence="1" type="primary">Acey_s0109.g85</name>
    <name evidence="1" type="ORF">Y032_0109g85</name>
</gene>
<dbReference type="Gene3D" id="3.30.420.10">
    <property type="entry name" value="Ribonuclease H-like superfamily/Ribonuclease H"/>
    <property type="match status" value="1"/>
</dbReference>